<keyword evidence="1" id="KW-0175">Coiled coil</keyword>
<sequence length="382" mass="40263">MTVLHFAARAAGVTGRGAILMPNDLTGCCPGAPARSDAVKSPFSRHRASRCHDPVSYVENRDPSALESHALDPLQSGRTINATSSPAATPATSPSSTPRAAEGTGTAALAARVKKATAQVEAVEKAAAAVTQKAKTVLANTSVTEGTVKELQQSLQKQQAAVGEAQKNLAQEINDVRKGGPPATASVTEMSKLLPKVRAAQAGVVEQLNKARAALAKLGQAGGKEKEEKDSKDFQEAFPAIKDLTSVAEESVVAIVTMAEPIISNPPAEGSDDLKKALDEVEAASTDAQTKINEARKEITQKLTGAKNYAGEARKTALTEYSALQAKLTEAQRKLGPFRTFKKDFQQRVKAKQALSDLADKLSNAELEVEKASLLCRGFARQ</sequence>
<comment type="caution">
    <text evidence="3">The sequence shown here is derived from an EMBL/GenBank/DDBJ whole genome shotgun (WGS) entry which is preliminary data.</text>
</comment>
<feature type="region of interest" description="Disordered" evidence="2">
    <location>
        <begin position="71"/>
        <end position="105"/>
    </location>
</feature>
<gene>
    <name evidence="3" type="primary">Man1a1</name>
    <name evidence="3" type="ORF">SNAT2548_LOCUS18183</name>
</gene>
<dbReference type="EMBL" id="CAJNDS010002136">
    <property type="protein sequence ID" value="CAE7346604.1"/>
    <property type="molecule type" value="Genomic_DNA"/>
</dbReference>
<evidence type="ECO:0000256" key="2">
    <source>
        <dbReference type="SAM" id="MobiDB-lite"/>
    </source>
</evidence>
<evidence type="ECO:0000313" key="3">
    <source>
        <dbReference type="EMBL" id="CAE7346604.1"/>
    </source>
</evidence>
<feature type="compositionally biased region" description="Low complexity" evidence="2">
    <location>
        <begin position="82"/>
        <end position="105"/>
    </location>
</feature>
<protein>
    <submittedName>
        <fullName evidence="3">Man1a1 protein</fullName>
    </submittedName>
</protein>
<evidence type="ECO:0000313" key="4">
    <source>
        <dbReference type="Proteomes" id="UP000604046"/>
    </source>
</evidence>
<name>A0A812PG23_9DINO</name>
<organism evidence="3 4">
    <name type="scientific">Symbiodinium natans</name>
    <dbReference type="NCBI Taxonomy" id="878477"/>
    <lineage>
        <taxon>Eukaryota</taxon>
        <taxon>Sar</taxon>
        <taxon>Alveolata</taxon>
        <taxon>Dinophyceae</taxon>
        <taxon>Suessiales</taxon>
        <taxon>Symbiodiniaceae</taxon>
        <taxon>Symbiodinium</taxon>
    </lineage>
</organism>
<feature type="coiled-coil region" evidence="1">
    <location>
        <begin position="113"/>
        <end position="175"/>
    </location>
</feature>
<accession>A0A812PG23</accession>
<keyword evidence="4" id="KW-1185">Reference proteome</keyword>
<feature type="coiled-coil region" evidence="1">
    <location>
        <begin position="271"/>
        <end position="375"/>
    </location>
</feature>
<evidence type="ECO:0000256" key="1">
    <source>
        <dbReference type="SAM" id="Coils"/>
    </source>
</evidence>
<dbReference type="Proteomes" id="UP000604046">
    <property type="component" value="Unassembled WGS sequence"/>
</dbReference>
<dbReference type="AlphaFoldDB" id="A0A812PG23"/>
<reference evidence="3" key="1">
    <citation type="submission" date="2021-02" db="EMBL/GenBank/DDBJ databases">
        <authorList>
            <person name="Dougan E. K."/>
            <person name="Rhodes N."/>
            <person name="Thang M."/>
            <person name="Chan C."/>
        </authorList>
    </citation>
    <scope>NUCLEOTIDE SEQUENCE</scope>
</reference>
<proteinExistence type="predicted"/>